<evidence type="ECO:0000259" key="5">
    <source>
        <dbReference type="PROSITE" id="PS50931"/>
    </source>
</evidence>
<keyword evidence="3" id="KW-0238">DNA-binding</keyword>
<dbReference type="PANTHER" id="PTHR30346">
    <property type="entry name" value="TRANSCRIPTIONAL DUAL REGULATOR HCAR-RELATED"/>
    <property type="match status" value="1"/>
</dbReference>
<evidence type="ECO:0000256" key="3">
    <source>
        <dbReference type="ARBA" id="ARBA00023125"/>
    </source>
</evidence>
<organism evidence="6 7">
    <name type="scientific">Pediococcus pentosaceus</name>
    <dbReference type="NCBI Taxonomy" id="1255"/>
    <lineage>
        <taxon>Bacteria</taxon>
        <taxon>Bacillati</taxon>
        <taxon>Bacillota</taxon>
        <taxon>Bacilli</taxon>
        <taxon>Lactobacillales</taxon>
        <taxon>Lactobacillaceae</taxon>
        <taxon>Pediococcus</taxon>
    </lineage>
</organism>
<evidence type="ECO:0000256" key="1">
    <source>
        <dbReference type="ARBA" id="ARBA00009437"/>
    </source>
</evidence>
<dbReference type="InterPro" id="IPR036388">
    <property type="entry name" value="WH-like_DNA-bd_sf"/>
</dbReference>
<keyword evidence="2" id="KW-0805">Transcription regulation</keyword>
<dbReference type="Pfam" id="PF00126">
    <property type="entry name" value="HTH_1"/>
    <property type="match status" value="1"/>
</dbReference>
<keyword evidence="4" id="KW-0804">Transcription</keyword>
<name>A0AA41BZC9_PEDPE</name>
<dbReference type="SUPFAM" id="SSF53850">
    <property type="entry name" value="Periplasmic binding protein-like II"/>
    <property type="match status" value="1"/>
</dbReference>
<dbReference type="GO" id="GO:0003677">
    <property type="term" value="F:DNA binding"/>
    <property type="evidence" value="ECO:0007669"/>
    <property type="project" value="UniProtKB-KW"/>
</dbReference>
<reference evidence="6" key="1">
    <citation type="submission" date="2020-11" db="EMBL/GenBank/DDBJ databases">
        <title>Antibiotic susceptibility profiles of Pediococcus pentosaceus from various origins and their implications for the safety assessment of strains with food-technology applications.</title>
        <authorList>
            <person name="Shani N."/>
            <person name="Oberhaensli S."/>
            <person name="Arias E."/>
        </authorList>
    </citation>
    <scope>NUCLEOTIDE SEQUENCE</scope>
    <source>
        <strain evidence="6">FAM 19164</strain>
    </source>
</reference>
<dbReference type="GO" id="GO:0003700">
    <property type="term" value="F:DNA-binding transcription factor activity"/>
    <property type="evidence" value="ECO:0007669"/>
    <property type="project" value="InterPro"/>
</dbReference>
<dbReference type="InterPro" id="IPR036390">
    <property type="entry name" value="WH_DNA-bd_sf"/>
</dbReference>
<dbReference type="EMBL" id="JADOFV010000001">
    <property type="protein sequence ID" value="MBF7126385.1"/>
    <property type="molecule type" value="Genomic_DNA"/>
</dbReference>
<evidence type="ECO:0000313" key="6">
    <source>
        <dbReference type="EMBL" id="MBF7126385.1"/>
    </source>
</evidence>
<dbReference type="RefSeq" id="WP_060743618.1">
    <property type="nucleotide sequence ID" value="NZ_CP023655.1"/>
</dbReference>
<dbReference type="Gene3D" id="1.10.10.10">
    <property type="entry name" value="Winged helix-like DNA-binding domain superfamily/Winged helix DNA-binding domain"/>
    <property type="match status" value="1"/>
</dbReference>
<accession>A0AA41BZC9</accession>
<dbReference type="Pfam" id="PF03466">
    <property type="entry name" value="LysR_substrate"/>
    <property type="match status" value="1"/>
</dbReference>
<dbReference type="SUPFAM" id="SSF46785">
    <property type="entry name" value="Winged helix' DNA-binding domain"/>
    <property type="match status" value="1"/>
</dbReference>
<dbReference type="AlphaFoldDB" id="A0AA41BZC9"/>
<proteinExistence type="inferred from homology"/>
<gene>
    <name evidence="6" type="ORF">ITQ97_00840</name>
</gene>
<dbReference type="GO" id="GO:0032993">
    <property type="term" value="C:protein-DNA complex"/>
    <property type="evidence" value="ECO:0007669"/>
    <property type="project" value="TreeGrafter"/>
</dbReference>
<protein>
    <submittedName>
        <fullName evidence="6">LysR family transcriptional regulator</fullName>
    </submittedName>
</protein>
<comment type="similarity">
    <text evidence="1">Belongs to the LysR transcriptional regulatory family.</text>
</comment>
<dbReference type="PROSITE" id="PS50931">
    <property type="entry name" value="HTH_LYSR"/>
    <property type="match status" value="1"/>
</dbReference>
<dbReference type="PANTHER" id="PTHR30346:SF0">
    <property type="entry name" value="HCA OPERON TRANSCRIPTIONAL ACTIVATOR HCAR"/>
    <property type="match status" value="1"/>
</dbReference>
<dbReference type="Proteomes" id="UP000743107">
    <property type="component" value="Unassembled WGS sequence"/>
</dbReference>
<dbReference type="InterPro" id="IPR005119">
    <property type="entry name" value="LysR_subst-bd"/>
</dbReference>
<evidence type="ECO:0000256" key="2">
    <source>
        <dbReference type="ARBA" id="ARBA00023015"/>
    </source>
</evidence>
<comment type="caution">
    <text evidence="6">The sequence shown here is derived from an EMBL/GenBank/DDBJ whole genome shotgun (WGS) entry which is preliminary data.</text>
</comment>
<evidence type="ECO:0000313" key="7">
    <source>
        <dbReference type="Proteomes" id="UP000743107"/>
    </source>
</evidence>
<dbReference type="PRINTS" id="PR00039">
    <property type="entry name" value="HTHLYSR"/>
</dbReference>
<evidence type="ECO:0000256" key="4">
    <source>
        <dbReference type="ARBA" id="ARBA00023163"/>
    </source>
</evidence>
<dbReference type="Gene3D" id="3.40.190.10">
    <property type="entry name" value="Periplasmic binding protein-like II"/>
    <property type="match status" value="2"/>
</dbReference>
<feature type="domain" description="HTH lysR-type" evidence="5">
    <location>
        <begin position="1"/>
        <end position="58"/>
    </location>
</feature>
<dbReference type="FunFam" id="1.10.10.10:FF:000001">
    <property type="entry name" value="LysR family transcriptional regulator"/>
    <property type="match status" value="1"/>
</dbReference>
<sequence length="301" mass="34169">MNLTTLEYFVQVATEGSLTKAADKLFISQPTLSRHMKNLEAELNTQLFVRQSHSLKLTENGITFLKATTKVIQDVDALKHFFDQRQTASNPTHYLNVGYLENFRLEKMYAVLDQISHENNIQFSLFPDTPTNLSKGLSSGKYDLIYSLRPYTTDNVLFKSTDFLENHLQIALPINHPLATKPQLSFSDLKNETFILLDRDKSPIIVDNVLSQGIKNGYNLKANYYVKNLSQGLSMTALGNGLAFLYSAMNDGQLEKQYRIKIKDLTDNFGNQNIVIAMKRSVDNALIGSIFEKIIDTKKNR</sequence>
<dbReference type="InterPro" id="IPR000847">
    <property type="entry name" value="LysR_HTH_N"/>
</dbReference>